<protein>
    <submittedName>
        <fullName evidence="3">DUF3558 family protein</fullName>
    </submittedName>
</protein>
<dbReference type="InterPro" id="IPR024520">
    <property type="entry name" value="DUF3558"/>
</dbReference>
<gene>
    <name evidence="3" type="ORF">ACFQGD_31695</name>
</gene>
<evidence type="ECO:0000256" key="1">
    <source>
        <dbReference type="SAM" id="MobiDB-lite"/>
    </source>
</evidence>
<organism evidence="3 4">
    <name type="scientific">Haloechinothrix salitolerans</name>
    <dbReference type="NCBI Taxonomy" id="926830"/>
    <lineage>
        <taxon>Bacteria</taxon>
        <taxon>Bacillati</taxon>
        <taxon>Actinomycetota</taxon>
        <taxon>Actinomycetes</taxon>
        <taxon>Pseudonocardiales</taxon>
        <taxon>Pseudonocardiaceae</taxon>
        <taxon>Haloechinothrix</taxon>
    </lineage>
</organism>
<accession>A0ABW2CC88</accession>
<evidence type="ECO:0000313" key="3">
    <source>
        <dbReference type="EMBL" id="MFC6871694.1"/>
    </source>
</evidence>
<reference evidence="4" key="1">
    <citation type="journal article" date="2019" name="Int. J. Syst. Evol. Microbiol.">
        <title>The Global Catalogue of Microorganisms (GCM) 10K type strain sequencing project: providing services to taxonomists for standard genome sequencing and annotation.</title>
        <authorList>
            <consortium name="The Broad Institute Genomics Platform"/>
            <consortium name="The Broad Institute Genome Sequencing Center for Infectious Disease"/>
            <person name="Wu L."/>
            <person name="Ma J."/>
        </authorList>
    </citation>
    <scope>NUCLEOTIDE SEQUENCE [LARGE SCALE GENOMIC DNA]</scope>
    <source>
        <strain evidence="4">KCTC 32255</strain>
    </source>
</reference>
<proteinExistence type="predicted"/>
<name>A0ABW2CC88_9PSEU</name>
<dbReference type="Pfam" id="PF12079">
    <property type="entry name" value="DUF3558"/>
    <property type="match status" value="1"/>
</dbReference>
<feature type="compositionally biased region" description="Low complexity" evidence="1">
    <location>
        <begin position="43"/>
        <end position="55"/>
    </location>
</feature>
<dbReference type="Proteomes" id="UP001596337">
    <property type="component" value="Unassembled WGS sequence"/>
</dbReference>
<dbReference type="RefSeq" id="WP_345391725.1">
    <property type="nucleotide sequence ID" value="NZ_BAABLA010000007.1"/>
</dbReference>
<keyword evidence="4" id="KW-1185">Reference proteome</keyword>
<dbReference type="EMBL" id="JBHSXX010000001">
    <property type="protein sequence ID" value="MFC6871694.1"/>
    <property type="molecule type" value="Genomic_DNA"/>
</dbReference>
<feature type="region of interest" description="Disordered" evidence="1">
    <location>
        <begin position="26"/>
        <end position="55"/>
    </location>
</feature>
<evidence type="ECO:0000256" key="2">
    <source>
        <dbReference type="SAM" id="SignalP"/>
    </source>
</evidence>
<comment type="caution">
    <text evidence="3">The sequence shown here is derived from an EMBL/GenBank/DDBJ whole genome shotgun (WGS) entry which is preliminary data.</text>
</comment>
<evidence type="ECO:0000313" key="4">
    <source>
        <dbReference type="Proteomes" id="UP001596337"/>
    </source>
</evidence>
<dbReference type="PROSITE" id="PS51257">
    <property type="entry name" value="PROKAR_LIPOPROTEIN"/>
    <property type="match status" value="1"/>
</dbReference>
<sequence>MRITFPVAGALLAATVFALAGCGQEEGQANPGKVTDSQITAPQSTSTQEESQLSEAKACDLLTKSEATNAIGKGLEKSDVEPVGGESSACEWSTSIDSNVPIEKGITMAISIRPEQSVHEVVVQGKAKVSDRDLAGRQAKLVEENSGAEGGCMMSFAAENGRIDIIARSYNTQRSCTAVKDVATIIEPKLPE</sequence>
<feature type="signal peptide" evidence="2">
    <location>
        <begin position="1"/>
        <end position="20"/>
    </location>
</feature>
<feature type="chain" id="PRO_5045575111" evidence="2">
    <location>
        <begin position="21"/>
        <end position="192"/>
    </location>
</feature>
<keyword evidence="2" id="KW-0732">Signal</keyword>